<dbReference type="RefSeq" id="WP_235165681.1">
    <property type="nucleotide sequence ID" value="NZ_CP098805.1"/>
</dbReference>
<reference evidence="1" key="1">
    <citation type="submission" date="2022-06" db="EMBL/GenBank/DDBJ databases">
        <title>Novel species in genus Dyadobacter.</title>
        <authorList>
            <person name="Ma C."/>
        </authorList>
    </citation>
    <scope>NUCLEOTIDE SEQUENCE</scope>
    <source>
        <strain evidence="1">CY22</strain>
    </source>
</reference>
<organism evidence="1 2">
    <name type="scientific">Dyadobacter chenhuakuii</name>
    <dbReference type="NCBI Taxonomy" id="2909339"/>
    <lineage>
        <taxon>Bacteria</taxon>
        <taxon>Pseudomonadati</taxon>
        <taxon>Bacteroidota</taxon>
        <taxon>Cytophagia</taxon>
        <taxon>Cytophagales</taxon>
        <taxon>Spirosomataceae</taxon>
        <taxon>Dyadobacter</taxon>
    </lineage>
</organism>
<keyword evidence="2" id="KW-1185">Reference proteome</keyword>
<dbReference type="EMBL" id="CP098805">
    <property type="protein sequence ID" value="USJ29807.1"/>
    <property type="molecule type" value="Genomic_DNA"/>
</dbReference>
<evidence type="ECO:0000313" key="1">
    <source>
        <dbReference type="EMBL" id="USJ29807.1"/>
    </source>
</evidence>
<evidence type="ECO:0000313" key="2">
    <source>
        <dbReference type="Proteomes" id="UP001055420"/>
    </source>
</evidence>
<sequence>MAALDLLPEVKPPFTIIDNYPYSIMMLVNSLEGYPFGVCLLPNEIKTAIHCADSLISAFLAVLWQGEVETADIETIENLLESALDSICSTVDSIQYERHM</sequence>
<proteinExistence type="predicted"/>
<protein>
    <submittedName>
        <fullName evidence="1">Uncharacterized protein</fullName>
    </submittedName>
</protein>
<name>A0ABY4XIH2_9BACT</name>
<accession>A0ABY4XIH2</accession>
<gene>
    <name evidence="1" type="ORF">NFI80_18220</name>
</gene>
<dbReference type="Proteomes" id="UP001055420">
    <property type="component" value="Chromosome"/>
</dbReference>